<dbReference type="EMBL" id="BAAAPU010000007">
    <property type="protein sequence ID" value="GAA1980042.1"/>
    <property type="molecule type" value="Genomic_DNA"/>
</dbReference>
<accession>A0ABN2S4G4</accession>
<comment type="caution">
    <text evidence="2">The sequence shown here is derived from an EMBL/GenBank/DDBJ whole genome shotgun (WGS) entry which is preliminary data.</text>
</comment>
<evidence type="ECO:0000256" key="1">
    <source>
        <dbReference type="SAM" id="MobiDB-lite"/>
    </source>
</evidence>
<evidence type="ECO:0000313" key="2">
    <source>
        <dbReference type="EMBL" id="GAA1980042.1"/>
    </source>
</evidence>
<gene>
    <name evidence="2" type="ORF">GCM10009817_20900</name>
</gene>
<keyword evidence="3" id="KW-1185">Reference proteome</keyword>
<dbReference type="Proteomes" id="UP001500013">
    <property type="component" value="Unassembled WGS sequence"/>
</dbReference>
<sequence length="77" mass="8671">MIEVHSARVPEALHITQRLQRAGYRARRCYVQGIWTRFDPATHDEWRPDASAGIAEHPTSRRADASGPADVTEGFRA</sequence>
<evidence type="ECO:0000313" key="3">
    <source>
        <dbReference type="Proteomes" id="UP001500013"/>
    </source>
</evidence>
<reference evidence="2 3" key="1">
    <citation type="journal article" date="2019" name="Int. J. Syst. Evol. Microbiol.">
        <title>The Global Catalogue of Microorganisms (GCM) 10K type strain sequencing project: providing services to taxonomists for standard genome sequencing and annotation.</title>
        <authorList>
            <consortium name="The Broad Institute Genomics Platform"/>
            <consortium name="The Broad Institute Genome Sequencing Center for Infectious Disease"/>
            <person name="Wu L."/>
            <person name="Ma J."/>
        </authorList>
    </citation>
    <scope>NUCLEOTIDE SEQUENCE [LARGE SCALE GENOMIC DNA]</scope>
    <source>
        <strain evidence="2 3">JCM 15628</strain>
    </source>
</reference>
<feature type="region of interest" description="Disordered" evidence="1">
    <location>
        <begin position="41"/>
        <end position="77"/>
    </location>
</feature>
<name>A0ABN2S4G4_9MICO</name>
<proteinExistence type="predicted"/>
<protein>
    <submittedName>
        <fullName evidence="2">Uncharacterized protein</fullName>
    </submittedName>
</protein>
<organism evidence="2 3">
    <name type="scientific">Terrabacter lapilli</name>
    <dbReference type="NCBI Taxonomy" id="436231"/>
    <lineage>
        <taxon>Bacteria</taxon>
        <taxon>Bacillati</taxon>
        <taxon>Actinomycetota</taxon>
        <taxon>Actinomycetes</taxon>
        <taxon>Micrococcales</taxon>
        <taxon>Intrasporangiaceae</taxon>
        <taxon>Terrabacter</taxon>
    </lineage>
</organism>